<proteinExistence type="predicted"/>
<feature type="region of interest" description="Disordered" evidence="1">
    <location>
        <begin position="69"/>
        <end position="120"/>
    </location>
</feature>
<dbReference type="Proteomes" id="UP000245956">
    <property type="component" value="Unassembled WGS sequence"/>
</dbReference>
<comment type="caution">
    <text evidence="2">The sequence shown here is derived from an EMBL/GenBank/DDBJ whole genome shotgun (WGS) entry which is preliminary data.</text>
</comment>
<evidence type="ECO:0000313" key="2">
    <source>
        <dbReference type="EMBL" id="PWI67002.1"/>
    </source>
</evidence>
<accession>A0A2U3DXN5</accession>
<reference evidence="2 3" key="1">
    <citation type="journal article" date="2016" name="Front. Microbiol.">
        <title>Genome and transcriptome sequences reveal the specific parasitism of the nematophagous Purpureocillium lilacinum 36-1.</title>
        <authorList>
            <person name="Xie J."/>
            <person name="Li S."/>
            <person name="Mo C."/>
            <person name="Xiao X."/>
            <person name="Peng D."/>
            <person name="Wang G."/>
            <person name="Xiao Y."/>
        </authorList>
    </citation>
    <scope>NUCLEOTIDE SEQUENCE [LARGE SCALE GENOMIC DNA]</scope>
    <source>
        <strain evidence="2 3">36-1</strain>
    </source>
</reference>
<evidence type="ECO:0000313" key="3">
    <source>
        <dbReference type="Proteomes" id="UP000245956"/>
    </source>
</evidence>
<organism evidence="2 3">
    <name type="scientific">Purpureocillium lilacinum</name>
    <name type="common">Paecilomyces lilacinus</name>
    <dbReference type="NCBI Taxonomy" id="33203"/>
    <lineage>
        <taxon>Eukaryota</taxon>
        <taxon>Fungi</taxon>
        <taxon>Dikarya</taxon>
        <taxon>Ascomycota</taxon>
        <taxon>Pezizomycotina</taxon>
        <taxon>Sordariomycetes</taxon>
        <taxon>Hypocreomycetidae</taxon>
        <taxon>Hypocreales</taxon>
        <taxon>Ophiocordycipitaceae</taxon>
        <taxon>Purpureocillium</taxon>
    </lineage>
</organism>
<protein>
    <submittedName>
        <fullName evidence="2">Uncharacterized protein</fullName>
    </submittedName>
</protein>
<evidence type="ECO:0000256" key="1">
    <source>
        <dbReference type="SAM" id="MobiDB-lite"/>
    </source>
</evidence>
<dbReference type="AlphaFoldDB" id="A0A2U3DXN5"/>
<sequence length="203" mass="21912">METIPGGCGTEAYPWWLSGGGERLTASRGGASVADPASSSEYVHNTSHLVLMSPTWNFTRRTSRWLSHVKSREPPLSTLGNARTASGVGHSSFNDSGKAEQPANACGPPVRVRRPEPTPGVAAARAHHHHHHHAACIAAAGDASVRQVPVPYQGVSCSRHAVHVRASRQWVESAQRSPPRCPHRVYATRARDGAEMRLTFPQE</sequence>
<feature type="compositionally biased region" description="Polar residues" evidence="1">
    <location>
        <begin position="78"/>
        <end position="95"/>
    </location>
</feature>
<dbReference type="EMBL" id="LCWV01000021">
    <property type="protein sequence ID" value="PWI67002.1"/>
    <property type="molecule type" value="Genomic_DNA"/>
</dbReference>
<gene>
    <name evidence="2" type="ORF">PCL_04508</name>
</gene>
<name>A0A2U3DXN5_PURLI</name>